<dbReference type="InterPro" id="IPR005358">
    <property type="entry name" value="Puta_zinc/iron-chelating_dom"/>
</dbReference>
<reference evidence="1" key="1">
    <citation type="submission" date="2019-08" db="EMBL/GenBank/DDBJ databases">
        <authorList>
            <person name="Kucharzyk K."/>
            <person name="Murdoch R.W."/>
            <person name="Higgins S."/>
            <person name="Loffler F."/>
        </authorList>
    </citation>
    <scope>NUCLEOTIDE SEQUENCE</scope>
</reference>
<evidence type="ECO:0008006" key="2">
    <source>
        <dbReference type="Google" id="ProtNLM"/>
    </source>
</evidence>
<name>A0A644WFY3_9ZZZZ</name>
<dbReference type="EMBL" id="VSSQ01000865">
    <property type="protein sequence ID" value="MPM02401.1"/>
    <property type="molecule type" value="Genomic_DNA"/>
</dbReference>
<sequence length="257" mass="30877">MKYTYYYDEVLASAFKLAETNGYIDSVKKIQNQVPKTKCECCGNCCMDSPNAYFVEFLLFFREFKQLSKEQTKNIIVKTIDWLLLSLKNSQFQCPLIDENKKCSIYEIRPLNCRTWGFESKEQFEYNYENNIKQQNEEFRKFYKTNYDIDIEEPPRIDYCDKVIKVDNRPFSQNDINDMHKRIIKMDSKFVNRQIIKHMCYQPLPVHLGVFIQAKCKITWDEWALLRVQILRELNENNFSKTYESTKERIIKGLNLD</sequence>
<accession>A0A644WFY3</accession>
<gene>
    <name evidence="1" type="ORF">SDC9_48649</name>
</gene>
<comment type="caution">
    <text evidence="1">The sequence shown here is derived from an EMBL/GenBank/DDBJ whole genome shotgun (WGS) entry which is preliminary data.</text>
</comment>
<evidence type="ECO:0000313" key="1">
    <source>
        <dbReference type="EMBL" id="MPM02401.1"/>
    </source>
</evidence>
<dbReference type="Pfam" id="PF03692">
    <property type="entry name" value="CxxCxxCC"/>
    <property type="match status" value="1"/>
</dbReference>
<organism evidence="1">
    <name type="scientific">bioreactor metagenome</name>
    <dbReference type="NCBI Taxonomy" id="1076179"/>
    <lineage>
        <taxon>unclassified sequences</taxon>
        <taxon>metagenomes</taxon>
        <taxon>ecological metagenomes</taxon>
    </lineage>
</organism>
<protein>
    <recommendedName>
        <fullName evidence="2">Zinc/iron-chelating domain-containing protein</fullName>
    </recommendedName>
</protein>
<proteinExistence type="predicted"/>
<dbReference type="AlphaFoldDB" id="A0A644WFY3"/>